<reference evidence="9" key="1">
    <citation type="journal article" date="2015" name="Nature">
        <title>Complex archaea that bridge the gap between prokaryotes and eukaryotes.</title>
        <authorList>
            <person name="Spang A."/>
            <person name="Saw J.H."/>
            <person name="Jorgensen S.L."/>
            <person name="Zaremba-Niedzwiedzka K."/>
            <person name="Martijn J."/>
            <person name="Lind A.E."/>
            <person name="van Eijk R."/>
            <person name="Schleper C."/>
            <person name="Guy L."/>
            <person name="Ettema T.J."/>
        </authorList>
    </citation>
    <scope>NUCLEOTIDE SEQUENCE</scope>
</reference>
<evidence type="ECO:0000313" key="9">
    <source>
        <dbReference type="EMBL" id="KKO09399.1"/>
    </source>
</evidence>
<evidence type="ECO:0000256" key="4">
    <source>
        <dbReference type="ARBA" id="ARBA00022989"/>
    </source>
</evidence>
<dbReference type="AlphaFoldDB" id="A0A0F9YXA9"/>
<proteinExistence type="inferred from homology"/>
<dbReference type="GO" id="GO:1903425">
    <property type="term" value="F:fluoride transmembrane transporter activity"/>
    <property type="evidence" value="ECO:0007669"/>
    <property type="project" value="TreeGrafter"/>
</dbReference>
<dbReference type="PANTHER" id="PTHR28259">
    <property type="entry name" value="FLUORIDE EXPORT PROTEIN 1-RELATED"/>
    <property type="match status" value="1"/>
</dbReference>
<name>A0A0F9YXA9_9ZZZZ</name>
<evidence type="ECO:0000256" key="1">
    <source>
        <dbReference type="ARBA" id="ARBA00004651"/>
    </source>
</evidence>
<comment type="similarity">
    <text evidence="6">Belongs to the fluoride channel Fluc/FEX (TC 1.A.43) family.</text>
</comment>
<keyword evidence="3 8" id="KW-0812">Transmembrane</keyword>
<dbReference type="GO" id="GO:0005886">
    <property type="term" value="C:plasma membrane"/>
    <property type="evidence" value="ECO:0007669"/>
    <property type="project" value="UniProtKB-SubCell"/>
</dbReference>
<evidence type="ECO:0000256" key="3">
    <source>
        <dbReference type="ARBA" id="ARBA00022692"/>
    </source>
</evidence>
<dbReference type="HAMAP" id="MF_00454">
    <property type="entry name" value="FluC"/>
    <property type="match status" value="1"/>
</dbReference>
<comment type="catalytic activity">
    <reaction evidence="7">
        <text>fluoride(in) = fluoride(out)</text>
        <dbReference type="Rhea" id="RHEA:76159"/>
        <dbReference type="ChEBI" id="CHEBI:17051"/>
    </reaction>
    <physiologicalReaction direction="left-to-right" evidence="7">
        <dbReference type="Rhea" id="RHEA:76160"/>
    </physiologicalReaction>
</comment>
<feature type="transmembrane region" description="Helical" evidence="8">
    <location>
        <begin position="7"/>
        <end position="32"/>
    </location>
</feature>
<gene>
    <name evidence="9" type="ORF">LCGC14_0037410</name>
</gene>
<accession>A0A0F9YXA9</accession>
<feature type="transmembrane region" description="Helical" evidence="8">
    <location>
        <begin position="101"/>
        <end position="121"/>
    </location>
</feature>
<sequence>MSAWKAYLAVGIGSGVGSVLRYAVSLISHAALGGYFPWGTLIVNVLGSCLIGWLAATISRSPHGLLARFQPLLIAGLCGGFTTFSLFSLETLYLVKLDQPWIALVYVLISLPLWIGAAVVGERMALSRSYRIEN</sequence>
<protein>
    <recommendedName>
        <fullName evidence="10">Fluoride ion transporter CrcB</fullName>
    </recommendedName>
</protein>
<feature type="transmembrane region" description="Helical" evidence="8">
    <location>
        <begin position="71"/>
        <end position="95"/>
    </location>
</feature>
<evidence type="ECO:0000256" key="5">
    <source>
        <dbReference type="ARBA" id="ARBA00023136"/>
    </source>
</evidence>
<evidence type="ECO:0000256" key="6">
    <source>
        <dbReference type="ARBA" id="ARBA00035120"/>
    </source>
</evidence>
<dbReference type="InterPro" id="IPR003691">
    <property type="entry name" value="FluC"/>
</dbReference>
<evidence type="ECO:0000256" key="2">
    <source>
        <dbReference type="ARBA" id="ARBA00022475"/>
    </source>
</evidence>
<evidence type="ECO:0000256" key="7">
    <source>
        <dbReference type="ARBA" id="ARBA00035585"/>
    </source>
</evidence>
<dbReference type="EMBL" id="LAZR01000007">
    <property type="protein sequence ID" value="KKO09399.1"/>
    <property type="molecule type" value="Genomic_DNA"/>
</dbReference>
<dbReference type="Pfam" id="PF02537">
    <property type="entry name" value="CRCB"/>
    <property type="match status" value="1"/>
</dbReference>
<keyword evidence="2" id="KW-1003">Cell membrane</keyword>
<keyword evidence="5 8" id="KW-0472">Membrane</keyword>
<organism evidence="9">
    <name type="scientific">marine sediment metagenome</name>
    <dbReference type="NCBI Taxonomy" id="412755"/>
    <lineage>
        <taxon>unclassified sequences</taxon>
        <taxon>metagenomes</taxon>
        <taxon>ecological metagenomes</taxon>
    </lineage>
</organism>
<comment type="caution">
    <text evidence="9">The sequence shown here is derived from an EMBL/GenBank/DDBJ whole genome shotgun (WGS) entry which is preliminary data.</text>
</comment>
<keyword evidence="4 8" id="KW-1133">Transmembrane helix</keyword>
<evidence type="ECO:0000256" key="8">
    <source>
        <dbReference type="SAM" id="Phobius"/>
    </source>
</evidence>
<comment type="subcellular location">
    <subcellularLocation>
        <location evidence="1">Cell membrane</location>
        <topology evidence="1">Multi-pass membrane protein</topology>
    </subcellularLocation>
</comment>
<dbReference type="PANTHER" id="PTHR28259:SF1">
    <property type="entry name" value="FLUORIDE EXPORT PROTEIN 1-RELATED"/>
    <property type="match status" value="1"/>
</dbReference>
<evidence type="ECO:0008006" key="10">
    <source>
        <dbReference type="Google" id="ProtNLM"/>
    </source>
</evidence>
<feature type="transmembrane region" description="Helical" evidence="8">
    <location>
        <begin position="38"/>
        <end position="59"/>
    </location>
</feature>